<dbReference type="OrthoDB" id="9812206at2"/>
<dbReference type="FunFam" id="3.20.20.70:FF:000096">
    <property type="entry name" value="Thiamine-phosphate synthase"/>
    <property type="match status" value="1"/>
</dbReference>
<evidence type="ECO:0000256" key="5">
    <source>
        <dbReference type="ARBA" id="ARBA00022842"/>
    </source>
</evidence>
<proteinExistence type="inferred from homology"/>
<dbReference type="InterPro" id="IPR022998">
    <property type="entry name" value="ThiamineP_synth_TenI"/>
</dbReference>
<evidence type="ECO:0000256" key="7">
    <source>
        <dbReference type="ARBA" id="ARBA00047334"/>
    </source>
</evidence>
<evidence type="ECO:0000256" key="12">
    <source>
        <dbReference type="RuleBase" id="RU004253"/>
    </source>
</evidence>
<protein>
    <recommendedName>
        <fullName evidence="10">Thiamine-phosphate synthase</fullName>
        <shortName evidence="10">TP synthase</shortName>
        <shortName evidence="10">TPS</shortName>
        <ecNumber evidence="10">2.5.1.3</ecNumber>
    </recommendedName>
    <alternativeName>
        <fullName evidence="10">Thiamine-phosphate pyrophosphorylase</fullName>
        <shortName evidence="10">TMP pyrophosphorylase</shortName>
        <shortName evidence="10">TMP-PPase</shortName>
    </alternativeName>
</protein>
<evidence type="ECO:0000256" key="3">
    <source>
        <dbReference type="ARBA" id="ARBA00022679"/>
    </source>
</evidence>
<dbReference type="InterPro" id="IPR036206">
    <property type="entry name" value="ThiamineP_synth_sf"/>
</dbReference>
<gene>
    <name evidence="10" type="primary">thiE</name>
    <name evidence="14" type="ORF">NU09_2501</name>
</gene>
<dbReference type="GO" id="GO:0000287">
    <property type="term" value="F:magnesium ion binding"/>
    <property type="evidence" value="ECO:0007669"/>
    <property type="project" value="UniProtKB-UniRule"/>
</dbReference>
<dbReference type="Pfam" id="PF02581">
    <property type="entry name" value="TMP-TENI"/>
    <property type="match status" value="1"/>
</dbReference>
<dbReference type="Proteomes" id="UP000289775">
    <property type="component" value="Unassembled WGS sequence"/>
</dbReference>
<keyword evidence="3 10" id="KW-0808">Transferase</keyword>
<keyword evidence="5 10" id="KW-0460">Magnesium</keyword>
<dbReference type="PANTHER" id="PTHR20857">
    <property type="entry name" value="THIAMINE-PHOSPHATE PYROPHOSPHORYLASE"/>
    <property type="match status" value="1"/>
</dbReference>
<evidence type="ECO:0000256" key="1">
    <source>
        <dbReference type="ARBA" id="ARBA00003814"/>
    </source>
</evidence>
<evidence type="ECO:0000313" key="15">
    <source>
        <dbReference type="Proteomes" id="UP000289775"/>
    </source>
</evidence>
<dbReference type="GO" id="GO:0005737">
    <property type="term" value="C:cytoplasm"/>
    <property type="evidence" value="ECO:0007669"/>
    <property type="project" value="TreeGrafter"/>
</dbReference>
<evidence type="ECO:0000259" key="13">
    <source>
        <dbReference type="Pfam" id="PF02581"/>
    </source>
</evidence>
<dbReference type="GO" id="GO:0009228">
    <property type="term" value="P:thiamine biosynthetic process"/>
    <property type="evidence" value="ECO:0007669"/>
    <property type="project" value="UniProtKB-KW"/>
</dbReference>
<evidence type="ECO:0000256" key="2">
    <source>
        <dbReference type="ARBA" id="ARBA00005165"/>
    </source>
</evidence>
<evidence type="ECO:0000256" key="10">
    <source>
        <dbReference type="HAMAP-Rule" id="MF_00097"/>
    </source>
</evidence>
<evidence type="ECO:0000313" key="14">
    <source>
        <dbReference type="EMBL" id="RYJ42097.1"/>
    </source>
</evidence>
<evidence type="ECO:0000256" key="6">
    <source>
        <dbReference type="ARBA" id="ARBA00022977"/>
    </source>
</evidence>
<dbReference type="RefSeq" id="WP_129751598.1">
    <property type="nucleotide sequence ID" value="NZ_JUIW01000008.1"/>
</dbReference>
<comment type="function">
    <text evidence="1 10">Condenses 4-methyl-5-(beta-hydroxyethyl)thiazole monophosphate (THZ-P) and 2-methyl-4-amino-5-hydroxymethyl pyrimidine pyrophosphate (HMP-PP) to form thiamine monophosphate (TMP).</text>
</comment>
<comment type="catalytic activity">
    <reaction evidence="8 10 11">
        <text>2-(2-carboxy-4-methylthiazol-5-yl)ethyl phosphate + 4-amino-2-methyl-5-(diphosphooxymethyl)pyrimidine + 2 H(+) = thiamine phosphate + CO2 + diphosphate</text>
        <dbReference type="Rhea" id="RHEA:47848"/>
        <dbReference type="ChEBI" id="CHEBI:15378"/>
        <dbReference type="ChEBI" id="CHEBI:16526"/>
        <dbReference type="ChEBI" id="CHEBI:33019"/>
        <dbReference type="ChEBI" id="CHEBI:37575"/>
        <dbReference type="ChEBI" id="CHEBI:57841"/>
        <dbReference type="ChEBI" id="CHEBI:62890"/>
        <dbReference type="EC" id="2.5.1.3"/>
    </reaction>
</comment>
<comment type="cofactor">
    <cofactor evidence="10">
        <name>Mg(2+)</name>
        <dbReference type="ChEBI" id="CHEBI:18420"/>
    </cofactor>
    <text evidence="10">Binds 1 Mg(2+) ion per subunit.</text>
</comment>
<reference evidence="14 15" key="1">
    <citation type="submission" date="2014-12" db="EMBL/GenBank/DDBJ databases">
        <title>Genome sequence of Flavobacterium beibuense RSKm HC5.</title>
        <authorList>
            <person name="Kim J.F."/>
            <person name="Song J.Y."/>
            <person name="Kwak M.-J."/>
            <person name="Lee S.-W."/>
        </authorList>
    </citation>
    <scope>NUCLEOTIDE SEQUENCE [LARGE SCALE GENOMIC DNA]</scope>
    <source>
        <strain evidence="14 15">RSKm HC5</strain>
    </source>
</reference>
<comment type="caution">
    <text evidence="14">The sequence shown here is derived from an EMBL/GenBank/DDBJ whole genome shotgun (WGS) entry which is preliminary data.</text>
</comment>
<comment type="pathway">
    <text evidence="2 10 12">Cofactor biosynthesis; thiamine diphosphate biosynthesis; thiamine phosphate from 4-amino-2-methyl-5-diphosphomethylpyrimidine and 4-methyl-5-(2-phosphoethyl)-thiazole: step 1/1.</text>
</comment>
<name>A0A444W866_9FLAO</name>
<feature type="binding site" evidence="10">
    <location>
        <position position="91"/>
    </location>
    <ligand>
        <name>Mg(2+)</name>
        <dbReference type="ChEBI" id="CHEBI:18420"/>
    </ligand>
</feature>
<feature type="binding site" evidence="10">
    <location>
        <position position="110"/>
    </location>
    <ligand>
        <name>4-amino-2-methyl-5-(diphosphooxymethyl)pyrimidine</name>
        <dbReference type="ChEBI" id="CHEBI:57841"/>
    </ligand>
</feature>
<dbReference type="NCBIfam" id="TIGR00693">
    <property type="entry name" value="thiE"/>
    <property type="match status" value="1"/>
</dbReference>
<dbReference type="HAMAP" id="MF_00097">
    <property type="entry name" value="TMP_synthase"/>
    <property type="match status" value="1"/>
</dbReference>
<feature type="binding site" evidence="10">
    <location>
        <position position="167"/>
    </location>
    <ligand>
        <name>2-[(2R,5Z)-2-carboxy-4-methylthiazol-5(2H)-ylidene]ethyl phosphate</name>
        <dbReference type="ChEBI" id="CHEBI:62899"/>
    </ligand>
</feature>
<evidence type="ECO:0000256" key="4">
    <source>
        <dbReference type="ARBA" id="ARBA00022723"/>
    </source>
</evidence>
<dbReference type="GO" id="GO:0009229">
    <property type="term" value="P:thiamine diphosphate biosynthetic process"/>
    <property type="evidence" value="ECO:0007669"/>
    <property type="project" value="UniProtKB-UniRule"/>
</dbReference>
<feature type="binding site" evidence="10">
    <location>
        <begin position="136"/>
        <end position="138"/>
    </location>
    <ligand>
        <name>2-[(2R,5Z)-2-carboxy-4-methylthiazol-5(2H)-ylidene]ethyl phosphate</name>
        <dbReference type="ChEBI" id="CHEBI:62899"/>
    </ligand>
</feature>
<sequence>MERQFPYKLYLVISEEACYGRDMLWVAEQAVKGGVDLVQIREKNKNYSDFLESSLRLKEMLDSYSVPLIVNDNPVVAVNCNAHGIHVGNSDIPPSEIKKKWPGCNMIGYSVEYMEQLSGTEIEFSDYLGVSPVFSTPTKTDTVTEWGLKGVEQIRTLTDKPLVAIGGINQFNAKQVIQAGADCLAVVSAICAADNPAKAAETLRNLIETA</sequence>
<dbReference type="Gene3D" id="3.20.20.70">
    <property type="entry name" value="Aldolase class I"/>
    <property type="match status" value="1"/>
</dbReference>
<keyword evidence="15" id="KW-1185">Reference proteome</keyword>
<dbReference type="AlphaFoldDB" id="A0A444W866"/>
<feature type="binding site" evidence="10">
    <location>
        <position position="139"/>
    </location>
    <ligand>
        <name>4-amino-2-methyl-5-(diphosphooxymethyl)pyrimidine</name>
        <dbReference type="ChEBI" id="CHEBI:57841"/>
    </ligand>
</feature>
<dbReference type="InterPro" id="IPR034291">
    <property type="entry name" value="TMP_synthase"/>
</dbReference>
<organism evidence="14 15">
    <name type="scientific">Flavobacterium beibuense</name>
    <dbReference type="NCBI Taxonomy" id="657326"/>
    <lineage>
        <taxon>Bacteria</taxon>
        <taxon>Pseudomonadati</taxon>
        <taxon>Bacteroidota</taxon>
        <taxon>Flavobacteriia</taxon>
        <taxon>Flavobacteriales</taxon>
        <taxon>Flavobacteriaceae</taxon>
        <taxon>Flavobacterium</taxon>
    </lineage>
</organism>
<evidence type="ECO:0000256" key="8">
    <source>
        <dbReference type="ARBA" id="ARBA00047851"/>
    </source>
</evidence>
<dbReference type="InterPro" id="IPR013785">
    <property type="entry name" value="Aldolase_TIM"/>
</dbReference>
<dbReference type="CDD" id="cd00564">
    <property type="entry name" value="TMP_TenI"/>
    <property type="match status" value="1"/>
</dbReference>
<feature type="binding site" evidence="10">
    <location>
        <position position="72"/>
    </location>
    <ligand>
        <name>Mg(2+)</name>
        <dbReference type="ChEBI" id="CHEBI:18420"/>
    </ligand>
</feature>
<dbReference type="GO" id="GO:0004789">
    <property type="term" value="F:thiamine-phosphate diphosphorylase activity"/>
    <property type="evidence" value="ECO:0007669"/>
    <property type="project" value="UniProtKB-UniRule"/>
</dbReference>
<dbReference type="SUPFAM" id="SSF51391">
    <property type="entry name" value="Thiamin phosphate synthase"/>
    <property type="match status" value="1"/>
</dbReference>
<dbReference type="EMBL" id="JUIW01000008">
    <property type="protein sequence ID" value="RYJ42097.1"/>
    <property type="molecule type" value="Genomic_DNA"/>
</dbReference>
<feature type="binding site" evidence="10">
    <location>
        <begin position="39"/>
        <end position="43"/>
    </location>
    <ligand>
        <name>4-amino-2-methyl-5-(diphosphooxymethyl)pyrimidine</name>
        <dbReference type="ChEBI" id="CHEBI:57841"/>
    </ligand>
</feature>
<comment type="catalytic activity">
    <reaction evidence="7 10 11">
        <text>4-methyl-5-(2-phosphooxyethyl)-thiazole + 4-amino-2-methyl-5-(diphosphooxymethyl)pyrimidine + H(+) = thiamine phosphate + diphosphate</text>
        <dbReference type="Rhea" id="RHEA:22328"/>
        <dbReference type="ChEBI" id="CHEBI:15378"/>
        <dbReference type="ChEBI" id="CHEBI:33019"/>
        <dbReference type="ChEBI" id="CHEBI:37575"/>
        <dbReference type="ChEBI" id="CHEBI:57841"/>
        <dbReference type="ChEBI" id="CHEBI:58296"/>
        <dbReference type="EC" id="2.5.1.3"/>
    </reaction>
</comment>
<dbReference type="PANTHER" id="PTHR20857:SF23">
    <property type="entry name" value="THIAMINE BIOSYNTHETIC BIFUNCTIONAL ENZYME"/>
    <property type="match status" value="1"/>
</dbReference>
<feature type="binding site" evidence="10">
    <location>
        <position position="71"/>
    </location>
    <ligand>
        <name>4-amino-2-methyl-5-(diphosphooxymethyl)pyrimidine</name>
        <dbReference type="ChEBI" id="CHEBI:57841"/>
    </ligand>
</feature>
<feature type="binding site" evidence="10">
    <location>
        <begin position="187"/>
        <end position="188"/>
    </location>
    <ligand>
        <name>2-[(2R,5Z)-2-carboxy-4-methylthiazol-5(2H)-ylidene]ethyl phosphate</name>
        <dbReference type="ChEBI" id="CHEBI:62899"/>
    </ligand>
</feature>
<accession>A0A444W866</accession>
<keyword evidence="4 10" id="KW-0479">Metal-binding</keyword>
<dbReference type="EC" id="2.5.1.3" evidence="10"/>
<keyword evidence="6 10" id="KW-0784">Thiamine biosynthesis</keyword>
<evidence type="ECO:0000256" key="9">
    <source>
        <dbReference type="ARBA" id="ARBA00047883"/>
    </source>
</evidence>
<feature type="domain" description="Thiamine phosphate synthase/TenI" evidence="13">
    <location>
        <begin position="9"/>
        <end position="190"/>
    </location>
</feature>
<comment type="catalytic activity">
    <reaction evidence="9 10 11">
        <text>2-[(2R,5Z)-2-carboxy-4-methylthiazol-5(2H)-ylidene]ethyl phosphate + 4-amino-2-methyl-5-(diphosphooxymethyl)pyrimidine + 2 H(+) = thiamine phosphate + CO2 + diphosphate</text>
        <dbReference type="Rhea" id="RHEA:47844"/>
        <dbReference type="ChEBI" id="CHEBI:15378"/>
        <dbReference type="ChEBI" id="CHEBI:16526"/>
        <dbReference type="ChEBI" id="CHEBI:33019"/>
        <dbReference type="ChEBI" id="CHEBI:37575"/>
        <dbReference type="ChEBI" id="CHEBI:57841"/>
        <dbReference type="ChEBI" id="CHEBI:62899"/>
        <dbReference type="EC" id="2.5.1.3"/>
    </reaction>
</comment>
<comment type="similarity">
    <text evidence="10 11">Belongs to the thiamine-phosphate synthase family.</text>
</comment>
<evidence type="ECO:0000256" key="11">
    <source>
        <dbReference type="RuleBase" id="RU003826"/>
    </source>
</evidence>
<dbReference type="UniPathway" id="UPA00060">
    <property type="reaction ID" value="UER00141"/>
</dbReference>